<evidence type="ECO:0000313" key="9">
    <source>
        <dbReference type="Proteomes" id="UP000766570"/>
    </source>
</evidence>
<dbReference type="InterPro" id="IPR011006">
    <property type="entry name" value="CheY-like_superfamily"/>
</dbReference>
<keyword evidence="1 5" id="KW-0597">Phosphoprotein</keyword>
<dbReference type="EMBL" id="JAGIOE010000001">
    <property type="protein sequence ID" value="MBP2376055.1"/>
    <property type="molecule type" value="Genomic_DNA"/>
</dbReference>
<keyword evidence="4" id="KW-0804">Transcription</keyword>
<dbReference type="PANTHER" id="PTHR43214:SF24">
    <property type="entry name" value="TRANSCRIPTIONAL REGULATORY PROTEIN NARL-RELATED"/>
    <property type="match status" value="1"/>
</dbReference>
<dbReference type="Pfam" id="PF00196">
    <property type="entry name" value="GerE"/>
    <property type="match status" value="1"/>
</dbReference>
<evidence type="ECO:0000256" key="1">
    <source>
        <dbReference type="ARBA" id="ARBA00022553"/>
    </source>
</evidence>
<feature type="domain" description="Response regulatory" evidence="7">
    <location>
        <begin position="3"/>
        <end position="121"/>
    </location>
</feature>
<evidence type="ECO:0000313" key="8">
    <source>
        <dbReference type="EMBL" id="MBP2376055.1"/>
    </source>
</evidence>
<feature type="domain" description="HTH luxR-type" evidence="6">
    <location>
        <begin position="150"/>
        <end position="215"/>
    </location>
</feature>
<evidence type="ECO:0000256" key="4">
    <source>
        <dbReference type="ARBA" id="ARBA00023163"/>
    </source>
</evidence>
<dbReference type="RefSeq" id="WP_209910502.1">
    <property type="nucleotide sequence ID" value="NZ_BAAAMI010000023.1"/>
</dbReference>
<dbReference type="InterPro" id="IPR058245">
    <property type="entry name" value="NreC/VraR/RcsB-like_REC"/>
</dbReference>
<protein>
    <submittedName>
        <fullName evidence="8">DNA-binding NarL/FixJ family response regulator</fullName>
    </submittedName>
</protein>
<dbReference type="CDD" id="cd17535">
    <property type="entry name" value="REC_NarL-like"/>
    <property type="match status" value="1"/>
</dbReference>
<gene>
    <name evidence="8" type="ORF">JOF46_003967</name>
</gene>
<dbReference type="InterPro" id="IPR001789">
    <property type="entry name" value="Sig_transdc_resp-reg_receiver"/>
</dbReference>
<dbReference type="SUPFAM" id="SSF46894">
    <property type="entry name" value="C-terminal effector domain of the bipartite response regulators"/>
    <property type="match status" value="1"/>
</dbReference>
<evidence type="ECO:0000259" key="6">
    <source>
        <dbReference type="PROSITE" id="PS50043"/>
    </source>
</evidence>
<evidence type="ECO:0000256" key="5">
    <source>
        <dbReference type="PROSITE-ProRule" id="PRU00169"/>
    </source>
</evidence>
<name>A0ABS4WIL6_9MICC</name>
<dbReference type="Pfam" id="PF00072">
    <property type="entry name" value="Response_reg"/>
    <property type="match status" value="1"/>
</dbReference>
<dbReference type="PANTHER" id="PTHR43214">
    <property type="entry name" value="TWO-COMPONENT RESPONSE REGULATOR"/>
    <property type="match status" value="1"/>
</dbReference>
<dbReference type="InterPro" id="IPR000792">
    <property type="entry name" value="Tscrpt_reg_LuxR_C"/>
</dbReference>
<evidence type="ECO:0000259" key="7">
    <source>
        <dbReference type="PROSITE" id="PS50110"/>
    </source>
</evidence>
<accession>A0ABS4WIL6</accession>
<dbReference type="PROSITE" id="PS50043">
    <property type="entry name" value="HTH_LUXR_2"/>
    <property type="match status" value="1"/>
</dbReference>
<dbReference type="Proteomes" id="UP000766570">
    <property type="component" value="Unassembled WGS sequence"/>
</dbReference>
<dbReference type="GO" id="GO:0003677">
    <property type="term" value="F:DNA binding"/>
    <property type="evidence" value="ECO:0007669"/>
    <property type="project" value="UniProtKB-KW"/>
</dbReference>
<dbReference type="SMART" id="SM00421">
    <property type="entry name" value="HTH_LUXR"/>
    <property type="match status" value="1"/>
</dbReference>
<proteinExistence type="predicted"/>
<comment type="caution">
    <text evidence="8">The sequence shown here is derived from an EMBL/GenBank/DDBJ whole genome shotgun (WGS) entry which is preliminary data.</text>
</comment>
<dbReference type="InterPro" id="IPR016032">
    <property type="entry name" value="Sig_transdc_resp-reg_C-effctor"/>
</dbReference>
<dbReference type="Gene3D" id="3.40.50.2300">
    <property type="match status" value="1"/>
</dbReference>
<dbReference type="SUPFAM" id="SSF52172">
    <property type="entry name" value="CheY-like"/>
    <property type="match status" value="1"/>
</dbReference>
<feature type="modified residue" description="4-aspartylphosphate" evidence="5">
    <location>
        <position position="54"/>
    </location>
</feature>
<keyword evidence="3 8" id="KW-0238">DNA-binding</keyword>
<organism evidence="8 9">
    <name type="scientific">Paeniglutamicibacter psychrophenolicus</name>
    <dbReference type="NCBI Taxonomy" id="257454"/>
    <lineage>
        <taxon>Bacteria</taxon>
        <taxon>Bacillati</taxon>
        <taxon>Actinomycetota</taxon>
        <taxon>Actinomycetes</taxon>
        <taxon>Micrococcales</taxon>
        <taxon>Micrococcaceae</taxon>
        <taxon>Paeniglutamicibacter</taxon>
    </lineage>
</organism>
<dbReference type="CDD" id="cd06170">
    <property type="entry name" value="LuxR_C_like"/>
    <property type="match status" value="1"/>
</dbReference>
<dbReference type="PRINTS" id="PR00038">
    <property type="entry name" value="HTHLUXR"/>
</dbReference>
<reference evidence="8 9" key="1">
    <citation type="submission" date="2021-03" db="EMBL/GenBank/DDBJ databases">
        <title>Sequencing the genomes of 1000 actinobacteria strains.</title>
        <authorList>
            <person name="Klenk H.-P."/>
        </authorList>
    </citation>
    <scope>NUCLEOTIDE SEQUENCE [LARGE SCALE GENOMIC DNA]</scope>
    <source>
        <strain evidence="8 9">DSM 15454</strain>
    </source>
</reference>
<dbReference type="InterPro" id="IPR039420">
    <property type="entry name" value="WalR-like"/>
</dbReference>
<keyword evidence="2" id="KW-0805">Transcription regulation</keyword>
<dbReference type="SMART" id="SM00448">
    <property type="entry name" value="REC"/>
    <property type="match status" value="1"/>
</dbReference>
<dbReference type="PROSITE" id="PS50110">
    <property type="entry name" value="RESPONSE_REGULATORY"/>
    <property type="match status" value="1"/>
</dbReference>
<evidence type="ECO:0000256" key="2">
    <source>
        <dbReference type="ARBA" id="ARBA00023015"/>
    </source>
</evidence>
<keyword evidence="9" id="KW-1185">Reference proteome</keyword>
<evidence type="ECO:0000256" key="3">
    <source>
        <dbReference type="ARBA" id="ARBA00023125"/>
    </source>
</evidence>
<sequence length="233" mass="24713">MIGLLIVDDQSLIRAGFSALLGAEDDMQVLGQASNGLQALAQARALKPDIVLMDIRMPQGDGITAAAAITADPALAKTRIIMLTTFELDDYILDSIRAGASGFLVKDTEPEELIQAVRIVAAGDSLLSPSVTRKLLAQVAATQPPPTTKRPAAMDVLTEREREVLLLVGTGKSNAEIAEQLFITPLTAKTHVSRIIGKMGVRDRTGLVVIAYESGLITPGALPATQAPRRDRP</sequence>